<dbReference type="PANTHER" id="PTHR24179:SF29">
    <property type="entry name" value="LD46604P"/>
    <property type="match status" value="1"/>
</dbReference>
<feature type="region of interest" description="Disordered" evidence="3">
    <location>
        <begin position="60"/>
        <end position="96"/>
    </location>
</feature>
<feature type="compositionally biased region" description="Polar residues" evidence="3">
    <location>
        <begin position="282"/>
        <end position="291"/>
    </location>
</feature>
<comment type="caution">
    <text evidence="4">The sequence shown here is derived from an EMBL/GenBank/DDBJ whole genome shotgun (WGS) entry which is preliminary data.</text>
</comment>
<dbReference type="OrthoDB" id="19014at2759"/>
<dbReference type="GO" id="GO:0004857">
    <property type="term" value="F:enzyme inhibitor activity"/>
    <property type="evidence" value="ECO:0007669"/>
    <property type="project" value="TreeGrafter"/>
</dbReference>
<dbReference type="Proteomes" id="UP000031036">
    <property type="component" value="Unassembled WGS sequence"/>
</dbReference>
<feature type="compositionally biased region" description="Basic residues" evidence="3">
    <location>
        <begin position="214"/>
        <end position="225"/>
    </location>
</feature>
<name>A0A0B2V7X3_TOXCA</name>
<gene>
    <name evidence="4" type="primary">Ppp1r16a</name>
    <name evidence="4" type="ORF">Tcan_15801</name>
</gene>
<keyword evidence="5" id="KW-1185">Reference proteome</keyword>
<sequence length="320" mass="35140">MPVHAAACWAQPDLIELLCEYGGDINAKTNNGETPLDLCEDSTTRAVIVTVQQQEARKKRLAFGVRDSRRQSRKRKKFESPQQPTANTDNPFSARGAIRRLSLRDRSGMTLARLEAQKEQTDLLRSWSKEDVSNNDDLNTSIGSPASGSQPDAILHSGGGQFANHRRDSPNKKVIKSSQKTKPMSPDEWLRKLDKENGAIEDDDEPSGQLQRGGRARSSQKKKKKSKDEVRLIDDLKAEGLFVLLRGLYHAPCKDMPQTSSKGGISTGASELAGLQNGGDTSGANSSSSMPNPRRGMDIHADMPSVPRRRDKNSCCCSIQ</sequence>
<evidence type="ECO:0000256" key="1">
    <source>
        <dbReference type="ARBA" id="ARBA00022737"/>
    </source>
</evidence>
<dbReference type="SUPFAM" id="SSF48403">
    <property type="entry name" value="Ankyrin repeat"/>
    <property type="match status" value="1"/>
</dbReference>
<dbReference type="AlphaFoldDB" id="A0A0B2V7X3"/>
<feature type="region of interest" description="Disordered" evidence="3">
    <location>
        <begin position="125"/>
        <end position="229"/>
    </location>
</feature>
<keyword evidence="2" id="KW-0040">ANK repeat</keyword>
<evidence type="ECO:0000313" key="5">
    <source>
        <dbReference type="Proteomes" id="UP000031036"/>
    </source>
</evidence>
<feature type="compositionally biased region" description="Polar residues" evidence="3">
    <location>
        <begin position="81"/>
        <end position="91"/>
    </location>
</feature>
<feature type="compositionally biased region" description="Polar residues" evidence="3">
    <location>
        <begin position="257"/>
        <end position="269"/>
    </location>
</feature>
<dbReference type="EMBL" id="JPKZ01002261">
    <property type="protein sequence ID" value="KHN77609.1"/>
    <property type="molecule type" value="Genomic_DNA"/>
</dbReference>
<accession>A0A0B2V7X3</accession>
<dbReference type="InterPro" id="IPR051226">
    <property type="entry name" value="PP1_Regulatory_Subunit"/>
</dbReference>
<dbReference type="PROSITE" id="PS50088">
    <property type="entry name" value="ANK_REPEAT"/>
    <property type="match status" value="1"/>
</dbReference>
<feature type="compositionally biased region" description="Polar residues" evidence="3">
    <location>
        <begin position="135"/>
        <end position="150"/>
    </location>
</feature>
<dbReference type="PANTHER" id="PTHR24179">
    <property type="entry name" value="PROTEIN PHOSPHATASE 1 REGULATORY SUBUNIT 12"/>
    <property type="match status" value="1"/>
</dbReference>
<dbReference type="InterPro" id="IPR036770">
    <property type="entry name" value="Ankyrin_rpt-contain_sf"/>
</dbReference>
<reference evidence="4 5" key="1">
    <citation type="submission" date="2014-11" db="EMBL/GenBank/DDBJ databases">
        <title>Genetic blueprint of the zoonotic pathogen Toxocara canis.</title>
        <authorList>
            <person name="Zhu X.-Q."/>
            <person name="Korhonen P.K."/>
            <person name="Cai H."/>
            <person name="Young N.D."/>
            <person name="Nejsum P."/>
            <person name="von Samson-Himmelstjerna G."/>
            <person name="Boag P.R."/>
            <person name="Tan P."/>
            <person name="Li Q."/>
            <person name="Min J."/>
            <person name="Yang Y."/>
            <person name="Wang X."/>
            <person name="Fang X."/>
            <person name="Hall R.S."/>
            <person name="Hofmann A."/>
            <person name="Sternberg P.W."/>
            <person name="Jex A.R."/>
            <person name="Gasser R.B."/>
        </authorList>
    </citation>
    <scope>NUCLEOTIDE SEQUENCE [LARGE SCALE GENOMIC DNA]</scope>
    <source>
        <strain evidence="4">PN_DK_2014</strain>
    </source>
</reference>
<evidence type="ECO:0000313" key="4">
    <source>
        <dbReference type="EMBL" id="KHN77609.1"/>
    </source>
</evidence>
<feature type="repeat" description="ANK" evidence="2">
    <location>
        <begin position="1"/>
        <end position="30"/>
    </location>
</feature>
<organism evidence="4 5">
    <name type="scientific">Toxocara canis</name>
    <name type="common">Canine roundworm</name>
    <dbReference type="NCBI Taxonomy" id="6265"/>
    <lineage>
        <taxon>Eukaryota</taxon>
        <taxon>Metazoa</taxon>
        <taxon>Ecdysozoa</taxon>
        <taxon>Nematoda</taxon>
        <taxon>Chromadorea</taxon>
        <taxon>Rhabditida</taxon>
        <taxon>Spirurina</taxon>
        <taxon>Ascaridomorpha</taxon>
        <taxon>Ascaridoidea</taxon>
        <taxon>Toxocaridae</taxon>
        <taxon>Toxocara</taxon>
    </lineage>
</organism>
<dbReference type="Gene3D" id="1.25.40.20">
    <property type="entry name" value="Ankyrin repeat-containing domain"/>
    <property type="match status" value="1"/>
</dbReference>
<dbReference type="GO" id="GO:0005737">
    <property type="term" value="C:cytoplasm"/>
    <property type="evidence" value="ECO:0007669"/>
    <property type="project" value="TreeGrafter"/>
</dbReference>
<dbReference type="InterPro" id="IPR002110">
    <property type="entry name" value="Ankyrin_rpt"/>
</dbReference>
<dbReference type="STRING" id="6265.A0A0B2V7X3"/>
<feature type="compositionally biased region" description="Basic and acidic residues" evidence="3">
    <location>
        <begin position="188"/>
        <end position="198"/>
    </location>
</feature>
<protein>
    <submittedName>
        <fullName evidence="4">Protein phosphatase 1 regulatory subunit 16A</fullName>
    </submittedName>
</protein>
<proteinExistence type="predicted"/>
<feature type="region of interest" description="Disordered" evidence="3">
    <location>
        <begin position="257"/>
        <end position="320"/>
    </location>
</feature>
<keyword evidence="1" id="KW-0677">Repeat</keyword>
<evidence type="ECO:0000256" key="3">
    <source>
        <dbReference type="SAM" id="MobiDB-lite"/>
    </source>
</evidence>
<dbReference type="GO" id="GO:0017020">
    <property type="term" value="F:myosin phosphatase regulator activity"/>
    <property type="evidence" value="ECO:0007669"/>
    <property type="project" value="TreeGrafter"/>
</dbReference>
<evidence type="ECO:0000256" key="2">
    <source>
        <dbReference type="PROSITE-ProRule" id="PRU00023"/>
    </source>
</evidence>